<evidence type="ECO:0000313" key="7">
    <source>
        <dbReference type="Proteomes" id="UP000261257"/>
    </source>
</evidence>
<name>A0A3E4U3R8_9FIRM</name>
<dbReference type="EMBL" id="QSSQ01000025">
    <property type="protein sequence ID" value="RGM00588.1"/>
    <property type="molecule type" value="Genomic_DNA"/>
</dbReference>
<feature type="region of interest" description="Disordered" evidence="1">
    <location>
        <begin position="27"/>
        <end position="59"/>
    </location>
</feature>
<dbReference type="PROSITE" id="PS51257">
    <property type="entry name" value="PROKAR_LIPOPROTEIN"/>
    <property type="match status" value="1"/>
</dbReference>
<keyword evidence="2" id="KW-0732">Signal</keyword>
<gene>
    <name evidence="4" type="ORF">DWX31_07520</name>
    <name evidence="5" type="ORF">DXC39_20820</name>
    <name evidence="3" type="ORF">GNE07_07625</name>
</gene>
<evidence type="ECO:0000313" key="3">
    <source>
        <dbReference type="EMBL" id="MUB62925.1"/>
    </source>
</evidence>
<evidence type="ECO:0000313" key="8">
    <source>
        <dbReference type="Proteomes" id="UP000434223"/>
    </source>
</evidence>
<proteinExistence type="predicted"/>
<dbReference type="RefSeq" id="WP_025529843.1">
    <property type="nucleotide sequence ID" value="NZ_CP102274.1"/>
</dbReference>
<evidence type="ECO:0000313" key="5">
    <source>
        <dbReference type="EMBL" id="RGM00588.1"/>
    </source>
</evidence>
<organism evidence="5 7">
    <name type="scientific">Hungatella hathewayi</name>
    <dbReference type="NCBI Taxonomy" id="154046"/>
    <lineage>
        <taxon>Bacteria</taxon>
        <taxon>Bacillati</taxon>
        <taxon>Bacillota</taxon>
        <taxon>Clostridia</taxon>
        <taxon>Lachnospirales</taxon>
        <taxon>Lachnospiraceae</taxon>
        <taxon>Hungatella</taxon>
    </lineage>
</organism>
<dbReference type="EMBL" id="WNME01000004">
    <property type="protein sequence ID" value="MUB62925.1"/>
    <property type="molecule type" value="Genomic_DNA"/>
</dbReference>
<evidence type="ECO:0000256" key="1">
    <source>
        <dbReference type="SAM" id="MobiDB-lite"/>
    </source>
</evidence>
<dbReference type="SUPFAM" id="SSF53850">
    <property type="entry name" value="Periplasmic binding protein-like II"/>
    <property type="match status" value="1"/>
</dbReference>
<dbReference type="EMBL" id="QTJW01000004">
    <property type="protein sequence ID" value="RGD71422.1"/>
    <property type="molecule type" value="Genomic_DNA"/>
</dbReference>
<accession>A0A3E4U3R8</accession>
<dbReference type="Gene3D" id="3.40.190.10">
    <property type="entry name" value="Periplasmic binding protein-like II"/>
    <property type="match status" value="2"/>
</dbReference>
<protein>
    <submittedName>
        <fullName evidence="5">Extracellular solute-binding protein</fullName>
    </submittedName>
</protein>
<sequence length="455" mass="50326">MKVLKKLTTAAVLAAVCTSTLAGCGSSSTVNGGADTTAAKTEQTEKVKEESGVEETAGGPQYSGSLSYWSSWNSTEPQAKVIEAAAAEFMKLYPEVKIDLTFNGRDNRKLVNPALQGGQQIDMYDANADNIQAYWMDTIIPLDDYYEQTYPTTNGEKYIDVIMPSMVSLARQIGDDKLYYVPYCPQAFMWFCNKTIFEDAGITKVPTTWEEFTEVCQTLKDAGYTPITTDDKYAENMFGYYLSRLKGNDFVEKLAYDTTGELWDDPAVLETAKVFEDMVAKGYFASNVGSNTLPLGQQEMVLEEKIAMYLNGTWLPNEVKDTAGSDFNWGEFAFTTVPGGVDGLEAGAYGSYGIAINNQCQNPDTAFAFAVYLTTGEWDQKMSEEAAAIPMSNDAQWPEALKDAKTVFDQLTYRYPSQTAIRMNSDTQPIIETACIKLYAGQITAEQFISECRPK</sequence>
<dbReference type="Proteomes" id="UP000261023">
    <property type="component" value="Unassembled WGS sequence"/>
</dbReference>
<dbReference type="Pfam" id="PF01547">
    <property type="entry name" value="SBP_bac_1"/>
    <property type="match status" value="1"/>
</dbReference>
<dbReference type="Proteomes" id="UP000434223">
    <property type="component" value="Unassembled WGS sequence"/>
</dbReference>
<feature type="compositionally biased region" description="Basic and acidic residues" evidence="1">
    <location>
        <begin position="42"/>
        <end position="51"/>
    </location>
</feature>
<dbReference type="InterPro" id="IPR050490">
    <property type="entry name" value="Bact_solute-bd_prot1"/>
</dbReference>
<evidence type="ECO:0000313" key="4">
    <source>
        <dbReference type="EMBL" id="RGD71422.1"/>
    </source>
</evidence>
<dbReference type="Proteomes" id="UP000261257">
    <property type="component" value="Unassembled WGS sequence"/>
</dbReference>
<evidence type="ECO:0000256" key="2">
    <source>
        <dbReference type="SAM" id="SignalP"/>
    </source>
</evidence>
<dbReference type="PANTHER" id="PTHR43649">
    <property type="entry name" value="ARABINOSE-BINDING PROTEIN-RELATED"/>
    <property type="match status" value="1"/>
</dbReference>
<comment type="caution">
    <text evidence="5">The sequence shown here is derived from an EMBL/GenBank/DDBJ whole genome shotgun (WGS) entry which is preliminary data.</text>
</comment>
<feature type="signal peptide" evidence="2">
    <location>
        <begin position="1"/>
        <end position="22"/>
    </location>
</feature>
<dbReference type="GeneID" id="93147948"/>
<dbReference type="InterPro" id="IPR006059">
    <property type="entry name" value="SBP"/>
</dbReference>
<reference evidence="3 8" key="2">
    <citation type="submission" date="2019-09" db="EMBL/GenBank/DDBJ databases">
        <title>Draft genome sequencing of Hungatella hathewayi 123Y-2.</title>
        <authorList>
            <person name="Lv Q."/>
            <person name="Li S."/>
        </authorList>
    </citation>
    <scope>NUCLEOTIDE SEQUENCE [LARGE SCALE GENOMIC DNA]</scope>
    <source>
        <strain evidence="3 8">123Y-2</strain>
    </source>
</reference>
<dbReference type="AlphaFoldDB" id="A0A3E4U3R8"/>
<feature type="chain" id="PRO_5042709102" evidence="2">
    <location>
        <begin position="23"/>
        <end position="455"/>
    </location>
</feature>
<reference evidence="6 7" key="1">
    <citation type="submission" date="2018-08" db="EMBL/GenBank/DDBJ databases">
        <title>A genome reference for cultivated species of the human gut microbiota.</title>
        <authorList>
            <person name="Zou Y."/>
            <person name="Xue W."/>
            <person name="Luo G."/>
        </authorList>
    </citation>
    <scope>NUCLEOTIDE SEQUENCE [LARGE SCALE GENOMIC DNA]</scope>
    <source>
        <strain evidence="4 6">AF19-13AC</strain>
        <strain evidence="5 7">TF05-11AC</strain>
    </source>
</reference>
<dbReference type="PANTHER" id="PTHR43649:SF12">
    <property type="entry name" value="DIACETYLCHITOBIOSE BINDING PROTEIN DASA"/>
    <property type="match status" value="1"/>
</dbReference>
<dbReference type="OrthoDB" id="9795467at2"/>
<evidence type="ECO:0000313" key="6">
    <source>
        <dbReference type="Proteomes" id="UP000261023"/>
    </source>
</evidence>